<dbReference type="Proteomes" id="UP000291084">
    <property type="component" value="Chromosome 1"/>
</dbReference>
<protein>
    <submittedName>
        <fullName evidence="1">Uncharacterized protein</fullName>
    </submittedName>
</protein>
<reference evidence="1 2" key="1">
    <citation type="journal article" date="2015" name="Sci. Rep.">
        <title>The power of single molecule real-time sequencing technology in the de novo assembly of a eukaryotic genome.</title>
        <authorList>
            <person name="Sakai H."/>
            <person name="Naito K."/>
            <person name="Ogiso-Tanaka E."/>
            <person name="Takahashi Y."/>
            <person name="Iseki K."/>
            <person name="Muto C."/>
            <person name="Satou K."/>
            <person name="Teruya K."/>
            <person name="Shiroma A."/>
            <person name="Shimoji M."/>
            <person name="Hirano T."/>
            <person name="Itoh T."/>
            <person name="Kaga A."/>
            <person name="Tomooka N."/>
        </authorList>
    </citation>
    <scope>NUCLEOTIDE SEQUENCE [LARGE SCALE GENOMIC DNA]</scope>
    <source>
        <strain evidence="2">cv. Shumari</strain>
    </source>
</reference>
<feature type="non-terminal residue" evidence="1">
    <location>
        <position position="1"/>
    </location>
</feature>
<gene>
    <name evidence="1" type="primary">Vigan.01G114600</name>
    <name evidence="1" type="ORF">VIGAN_01114600</name>
</gene>
<evidence type="ECO:0000313" key="1">
    <source>
        <dbReference type="EMBL" id="BAT73637.1"/>
    </source>
</evidence>
<dbReference type="EMBL" id="AP015034">
    <property type="protein sequence ID" value="BAT73637.1"/>
    <property type="molecule type" value="Genomic_DNA"/>
</dbReference>
<name>A0A0S3QZ68_PHAAN</name>
<keyword evidence="2" id="KW-1185">Reference proteome</keyword>
<accession>A0A0S3QZ68</accession>
<dbReference type="AlphaFoldDB" id="A0A0S3QZ68"/>
<sequence>ATGLESHGRINHLCIGRSSFRVIMLHLIAHHFPNHLFSPMFIYVKINGNLCRRVAPWIIQARHIWVLESFLDSNSLGWIKYKHLLQQIYG</sequence>
<evidence type="ECO:0000313" key="2">
    <source>
        <dbReference type="Proteomes" id="UP000291084"/>
    </source>
</evidence>
<proteinExistence type="predicted"/>
<organism evidence="1 2">
    <name type="scientific">Vigna angularis var. angularis</name>
    <dbReference type="NCBI Taxonomy" id="157739"/>
    <lineage>
        <taxon>Eukaryota</taxon>
        <taxon>Viridiplantae</taxon>
        <taxon>Streptophyta</taxon>
        <taxon>Embryophyta</taxon>
        <taxon>Tracheophyta</taxon>
        <taxon>Spermatophyta</taxon>
        <taxon>Magnoliopsida</taxon>
        <taxon>eudicotyledons</taxon>
        <taxon>Gunneridae</taxon>
        <taxon>Pentapetalae</taxon>
        <taxon>rosids</taxon>
        <taxon>fabids</taxon>
        <taxon>Fabales</taxon>
        <taxon>Fabaceae</taxon>
        <taxon>Papilionoideae</taxon>
        <taxon>50 kb inversion clade</taxon>
        <taxon>NPAAA clade</taxon>
        <taxon>indigoferoid/millettioid clade</taxon>
        <taxon>Phaseoleae</taxon>
        <taxon>Vigna</taxon>
    </lineage>
</organism>